<dbReference type="Pfam" id="PF18765">
    <property type="entry name" value="Polbeta"/>
    <property type="match status" value="1"/>
</dbReference>
<dbReference type="KEGG" id="taut:V4D30_07365"/>
<dbReference type="AlphaFoldDB" id="A0AAU8GUF9"/>
<dbReference type="InterPro" id="IPR043519">
    <property type="entry name" value="NT_sf"/>
</dbReference>
<dbReference type="EMBL" id="CP144373">
    <property type="protein sequence ID" value="XCH46155.1"/>
    <property type="molecule type" value="Genomic_DNA"/>
</dbReference>
<protein>
    <submittedName>
        <fullName evidence="2">Nucleotidyltransferase domain-containing protein</fullName>
    </submittedName>
</protein>
<dbReference type="Gene3D" id="3.30.460.10">
    <property type="entry name" value="Beta Polymerase, domain 2"/>
    <property type="match status" value="1"/>
</dbReference>
<dbReference type="RefSeq" id="WP_353683694.1">
    <property type="nucleotide sequence ID" value="NZ_CP144373.1"/>
</dbReference>
<organism evidence="2">
    <name type="scientific">Thermodesulfovibrio autotrophicus</name>
    <dbReference type="NCBI Taxonomy" id="3118333"/>
    <lineage>
        <taxon>Bacteria</taxon>
        <taxon>Pseudomonadati</taxon>
        <taxon>Nitrospirota</taxon>
        <taxon>Thermodesulfovibrionia</taxon>
        <taxon>Thermodesulfovibrionales</taxon>
        <taxon>Thermodesulfovibrionaceae</taxon>
        <taxon>Thermodesulfovibrio</taxon>
    </lineage>
</organism>
<gene>
    <name evidence="2" type="ORF">V4D30_07365</name>
</gene>
<evidence type="ECO:0000313" key="2">
    <source>
        <dbReference type="EMBL" id="XCH46155.1"/>
    </source>
</evidence>
<feature type="domain" description="Polymerase beta nucleotidyltransferase" evidence="1">
    <location>
        <begin position="32"/>
        <end position="77"/>
    </location>
</feature>
<evidence type="ECO:0000259" key="1">
    <source>
        <dbReference type="Pfam" id="PF18765"/>
    </source>
</evidence>
<sequence length="88" mass="10710">MSLKSRKEAIKNREIKLYQIPEEEKRKISNIIKSELEEEDRIAFAYLFGSFIENAYFRDIDIAVFVENFKESDWYYYEITLLDKVEKK</sequence>
<reference evidence="2" key="1">
    <citation type="submission" date="2024-01" db="EMBL/GenBank/DDBJ databases">
        <title>The first autotrophic representatives of the genus Thermodesulfovibrio.</title>
        <authorList>
            <person name="Maltseva A.I."/>
            <person name="Elcheninov A.G."/>
            <person name="Kublanov I.V."/>
            <person name="Lebedinsky A.V."/>
            <person name="Frolov E.N."/>
        </authorList>
    </citation>
    <scope>NUCLEOTIDE SEQUENCE</scope>
    <source>
        <strain evidence="2">3907-1M</strain>
    </source>
</reference>
<name>A0AAU8GUF9_9BACT</name>
<accession>A0AAU8GUF9</accession>
<dbReference type="SUPFAM" id="SSF81301">
    <property type="entry name" value="Nucleotidyltransferase"/>
    <property type="match status" value="1"/>
</dbReference>
<proteinExistence type="predicted"/>
<dbReference type="InterPro" id="IPR041633">
    <property type="entry name" value="Polbeta"/>
</dbReference>